<dbReference type="InterPro" id="IPR037171">
    <property type="entry name" value="NagB/RpiA_transferase-like"/>
</dbReference>
<organism evidence="4 5">
    <name type="scientific">Desulfosoma caldarium</name>
    <dbReference type="NCBI Taxonomy" id="610254"/>
    <lineage>
        <taxon>Bacteria</taxon>
        <taxon>Pseudomonadati</taxon>
        <taxon>Thermodesulfobacteriota</taxon>
        <taxon>Syntrophobacteria</taxon>
        <taxon>Syntrophobacterales</taxon>
        <taxon>Syntrophobacteraceae</taxon>
        <taxon>Desulfosoma</taxon>
    </lineage>
</organism>
<dbReference type="NCBIfam" id="TIGR00512">
    <property type="entry name" value="salvage_mtnA"/>
    <property type="match status" value="1"/>
</dbReference>
<dbReference type="FunFam" id="3.40.50.10470:FF:000006">
    <property type="entry name" value="Methylthioribose-1-phosphate isomerase"/>
    <property type="match status" value="1"/>
</dbReference>
<gene>
    <name evidence="3" type="primary">mtnA</name>
    <name evidence="4" type="ORF">EDC27_1583</name>
</gene>
<dbReference type="GO" id="GO:0046523">
    <property type="term" value="F:S-methyl-5-thioribose-1-phosphate isomerase activity"/>
    <property type="evidence" value="ECO:0007669"/>
    <property type="project" value="UniProtKB-UniRule"/>
</dbReference>
<comment type="function">
    <text evidence="3">Catalyzes the interconversion of methylthioribose-1-phosphate (MTR-1-P) into methylthioribulose-1-phosphate (MTRu-1-P).</text>
</comment>
<dbReference type="EMBL" id="RJVA01000011">
    <property type="protein sequence ID" value="ROQ93555.1"/>
    <property type="molecule type" value="Genomic_DNA"/>
</dbReference>
<proteinExistence type="inferred from homology"/>
<dbReference type="Proteomes" id="UP000276223">
    <property type="component" value="Unassembled WGS sequence"/>
</dbReference>
<dbReference type="NCBIfam" id="TIGR00524">
    <property type="entry name" value="eIF-2B_rel"/>
    <property type="match status" value="1"/>
</dbReference>
<dbReference type="SUPFAM" id="SSF100950">
    <property type="entry name" value="NagB/RpiA/CoA transferase-like"/>
    <property type="match status" value="1"/>
</dbReference>
<dbReference type="InterPro" id="IPR042529">
    <property type="entry name" value="IF_2B-like_C"/>
</dbReference>
<dbReference type="FunFam" id="1.20.120.420:FF:000003">
    <property type="entry name" value="Methylthioribose-1-phosphate isomerase"/>
    <property type="match status" value="1"/>
</dbReference>
<comment type="caution">
    <text evidence="4">The sequence shown here is derived from an EMBL/GenBank/DDBJ whole genome shotgun (WGS) entry which is preliminary data.</text>
</comment>
<evidence type="ECO:0000256" key="3">
    <source>
        <dbReference type="HAMAP-Rule" id="MF_01678"/>
    </source>
</evidence>
<feature type="site" description="Transition state stabilizer" evidence="3">
    <location>
        <position position="160"/>
    </location>
</feature>
<dbReference type="OrthoDB" id="9803436at2"/>
<dbReference type="RefSeq" id="WP_123290046.1">
    <property type="nucleotide sequence ID" value="NZ_RJVA01000011.1"/>
</dbReference>
<feature type="binding site" evidence="3">
    <location>
        <position position="199"/>
    </location>
    <ligand>
        <name>substrate</name>
    </ligand>
</feature>
<sequence>MPSSPLRPIWWDGDAVMILDQRLLPHKHKVLRCTTVDDVIRAIKTMAIRGAPAVGIAGAMAAALGARTIMAADVRTFVRKFSRVCERIRSARPTGNNLSWAVDAMFAVVVENPGVDVPRLQQLIREKSQAILEEDVRTNEAIGRWGMEVVPRGARILTYCNAGALATGDYGTALGVIRAAFAADPSLHVTCCETRPFLQGSRLTAYELMAEKIPCTLITDNAAGSLMQQKKIDLVIVGADRIAANGDTANKIGTYALAVLAQANGVPFYVAAPRSTIDPLLPNGSQIPIEERDAKEVTHFYGRLVAPRGMAAVNPAFDVTPHRYITGIITEVGIIRKPFTRGIRRALEAPPPTSNPV</sequence>
<comment type="pathway">
    <text evidence="3">Amino-acid biosynthesis; L-methionine biosynthesis via salvage pathway; L-methionine from S-methyl-5-thio-alpha-D-ribose 1-phosphate: step 1/6.</text>
</comment>
<evidence type="ECO:0000256" key="2">
    <source>
        <dbReference type="ARBA" id="ARBA00023235"/>
    </source>
</evidence>
<reference evidence="4 5" key="1">
    <citation type="submission" date="2018-11" db="EMBL/GenBank/DDBJ databases">
        <title>Genomic Encyclopedia of Type Strains, Phase IV (KMG-IV): sequencing the most valuable type-strain genomes for metagenomic binning, comparative biology and taxonomic classification.</title>
        <authorList>
            <person name="Goeker M."/>
        </authorList>
    </citation>
    <scope>NUCLEOTIDE SEQUENCE [LARGE SCALE GENOMIC DNA]</scope>
    <source>
        <strain evidence="4 5">DSM 22027</strain>
    </source>
</reference>
<dbReference type="Pfam" id="PF01008">
    <property type="entry name" value="IF-2B"/>
    <property type="match status" value="1"/>
</dbReference>
<name>A0A3N1UR22_9BACT</name>
<dbReference type="Gene3D" id="1.20.120.420">
    <property type="entry name" value="translation initiation factor eif-2b, domain 1"/>
    <property type="match status" value="1"/>
</dbReference>
<keyword evidence="5" id="KW-1185">Reference proteome</keyword>
<protein>
    <recommendedName>
        <fullName evidence="3">Methylthioribose-1-phosphate isomerase</fullName>
        <shortName evidence="3">M1Pi</shortName>
        <shortName evidence="3">MTR-1-P isomerase</shortName>
        <ecNumber evidence="3">5.3.1.23</ecNumber>
    </recommendedName>
    <alternativeName>
        <fullName evidence="3">S-methyl-5-thioribose-1-phosphate isomerase</fullName>
    </alternativeName>
</protein>
<dbReference type="InterPro" id="IPR000649">
    <property type="entry name" value="IF-2B-related"/>
</dbReference>
<dbReference type="HAMAP" id="MF_01678">
    <property type="entry name" value="Salvage_MtnA"/>
    <property type="match status" value="1"/>
</dbReference>
<dbReference type="UniPathway" id="UPA00904">
    <property type="reaction ID" value="UER00874"/>
</dbReference>
<dbReference type="PANTHER" id="PTHR43475">
    <property type="entry name" value="METHYLTHIORIBOSE-1-PHOSPHATE ISOMERASE"/>
    <property type="match status" value="1"/>
</dbReference>
<dbReference type="InterPro" id="IPR005251">
    <property type="entry name" value="IF-M1Pi"/>
</dbReference>
<dbReference type="NCBIfam" id="NF004326">
    <property type="entry name" value="PRK05720.1"/>
    <property type="match status" value="1"/>
</dbReference>
<evidence type="ECO:0000313" key="5">
    <source>
        <dbReference type="Proteomes" id="UP000276223"/>
    </source>
</evidence>
<feature type="binding site" evidence="3">
    <location>
        <position position="92"/>
    </location>
    <ligand>
        <name>substrate</name>
    </ligand>
</feature>
<comment type="similarity">
    <text evidence="3">Belongs to the EIF-2B alpha/beta/delta subunits family. MtnA subfamily.</text>
</comment>
<dbReference type="InterPro" id="IPR027363">
    <property type="entry name" value="M1Pi_N"/>
</dbReference>
<keyword evidence="3" id="KW-0486">Methionine biosynthesis</keyword>
<feature type="binding site" evidence="3">
    <location>
        <begin position="49"/>
        <end position="51"/>
    </location>
    <ligand>
        <name>substrate</name>
    </ligand>
</feature>
<dbReference type="Gene3D" id="3.40.50.10470">
    <property type="entry name" value="Translation initiation factor eif-2b, domain 2"/>
    <property type="match status" value="1"/>
</dbReference>
<accession>A0A3N1UR22</accession>
<feature type="binding site" evidence="3">
    <location>
        <begin position="250"/>
        <end position="251"/>
    </location>
    <ligand>
        <name>substrate</name>
    </ligand>
</feature>
<dbReference type="PANTHER" id="PTHR43475:SF1">
    <property type="entry name" value="METHYLTHIORIBOSE-1-PHOSPHATE ISOMERASE"/>
    <property type="match status" value="1"/>
</dbReference>
<feature type="active site" description="Proton donor" evidence="3">
    <location>
        <position position="240"/>
    </location>
</feature>
<evidence type="ECO:0000313" key="4">
    <source>
        <dbReference type="EMBL" id="ROQ93555.1"/>
    </source>
</evidence>
<evidence type="ECO:0000256" key="1">
    <source>
        <dbReference type="ARBA" id="ARBA00022605"/>
    </source>
</evidence>
<dbReference type="GO" id="GO:0019509">
    <property type="term" value="P:L-methionine salvage from methylthioadenosine"/>
    <property type="evidence" value="ECO:0007669"/>
    <property type="project" value="UniProtKB-UniRule"/>
</dbReference>
<keyword evidence="2 3" id="KW-0413">Isomerase</keyword>
<keyword evidence="1 3" id="KW-0028">Amino-acid biosynthesis</keyword>
<dbReference type="InterPro" id="IPR011559">
    <property type="entry name" value="Initiation_fac_2B_a/b/d"/>
</dbReference>
<dbReference type="EC" id="5.3.1.23" evidence="3"/>
<comment type="catalytic activity">
    <reaction evidence="3">
        <text>5-(methylsulfanyl)-alpha-D-ribose 1-phosphate = 5-(methylsulfanyl)-D-ribulose 1-phosphate</text>
        <dbReference type="Rhea" id="RHEA:19989"/>
        <dbReference type="ChEBI" id="CHEBI:58533"/>
        <dbReference type="ChEBI" id="CHEBI:58548"/>
        <dbReference type="EC" id="5.3.1.23"/>
    </reaction>
</comment>
<dbReference type="AlphaFoldDB" id="A0A3N1UR22"/>